<dbReference type="AlphaFoldDB" id="A0A8H7U0E5"/>
<proteinExistence type="predicted"/>
<evidence type="ECO:0000313" key="2">
    <source>
        <dbReference type="Proteomes" id="UP000639403"/>
    </source>
</evidence>
<dbReference type="Proteomes" id="UP000639403">
    <property type="component" value="Unassembled WGS sequence"/>
</dbReference>
<protein>
    <submittedName>
        <fullName evidence="1">Uncharacterized protein</fullName>
    </submittedName>
</protein>
<dbReference type="EMBL" id="JADOXO010000203">
    <property type="protein sequence ID" value="KAF9809586.1"/>
    <property type="molecule type" value="Genomic_DNA"/>
</dbReference>
<gene>
    <name evidence="1" type="ORF">IEO21_07357</name>
</gene>
<comment type="caution">
    <text evidence="1">The sequence shown here is derived from an EMBL/GenBank/DDBJ whole genome shotgun (WGS) entry which is preliminary data.</text>
</comment>
<name>A0A8H7U0E5_9APHY</name>
<evidence type="ECO:0000313" key="1">
    <source>
        <dbReference type="EMBL" id="KAF9809586.1"/>
    </source>
</evidence>
<sequence>MTTNPGGPEIVPLNLWTENHITAIYKATNRADFDKAFDEFIDKNAQITLNGRKIGREEYKLQLVGEKFFERSADVSFVGSVQREGKIVDYIQTGDVGVFFKATVFGRLFYRGAPVSSTVNSSINAVVAAVHSGTPKVTELNEIAVDHVNR</sequence>
<accession>A0A8H7U0E5</accession>
<organism evidence="1 2">
    <name type="scientific">Rhodonia placenta</name>
    <dbReference type="NCBI Taxonomy" id="104341"/>
    <lineage>
        <taxon>Eukaryota</taxon>
        <taxon>Fungi</taxon>
        <taxon>Dikarya</taxon>
        <taxon>Basidiomycota</taxon>
        <taxon>Agaricomycotina</taxon>
        <taxon>Agaricomycetes</taxon>
        <taxon>Polyporales</taxon>
        <taxon>Adustoporiaceae</taxon>
        <taxon>Rhodonia</taxon>
    </lineage>
</organism>
<reference evidence="1" key="2">
    <citation type="journal article" name="Front. Microbiol.">
        <title>Degradative Capacity of Two Strains of Rhodonia placenta: From Phenotype to Genotype.</title>
        <authorList>
            <person name="Kolle M."/>
            <person name="Horta M.A.C."/>
            <person name="Nowrousian M."/>
            <person name="Ohm R.A."/>
            <person name="Benz J.P."/>
            <person name="Pilgard A."/>
        </authorList>
    </citation>
    <scope>NUCLEOTIDE SEQUENCE</scope>
    <source>
        <strain evidence="1">FPRL280</strain>
    </source>
</reference>
<reference evidence="1" key="1">
    <citation type="submission" date="2020-11" db="EMBL/GenBank/DDBJ databases">
        <authorList>
            <person name="Koelle M."/>
            <person name="Horta M.A.C."/>
            <person name="Nowrousian M."/>
            <person name="Ohm R.A."/>
            <person name="Benz P."/>
            <person name="Pilgard A."/>
        </authorList>
    </citation>
    <scope>NUCLEOTIDE SEQUENCE</scope>
    <source>
        <strain evidence="1">FPRL280</strain>
    </source>
</reference>